<sequence>MQRQRLQNVAALPPEAGGNTYVGCIPILAAPPSKCSGSAFTMWQQCLQTAVAMSLQHPDTAALFGVYNSTAFRMQQMHTYIHVCIHPSIHTYMDTYIHT</sequence>
<accession>A0A7S4G995</accession>
<reference evidence="1" key="1">
    <citation type="submission" date="2021-01" db="EMBL/GenBank/DDBJ databases">
        <authorList>
            <person name="Corre E."/>
            <person name="Pelletier E."/>
            <person name="Niang G."/>
            <person name="Scheremetjew M."/>
            <person name="Finn R."/>
            <person name="Kale V."/>
            <person name="Holt S."/>
            <person name="Cochrane G."/>
            <person name="Meng A."/>
            <person name="Brown T."/>
            <person name="Cohen L."/>
        </authorList>
    </citation>
    <scope>NUCLEOTIDE SEQUENCE</scope>
    <source>
        <strain evidence="1">CCMP1594</strain>
    </source>
</reference>
<organism evidence="1">
    <name type="scientific">Eutreptiella gymnastica</name>
    <dbReference type="NCBI Taxonomy" id="73025"/>
    <lineage>
        <taxon>Eukaryota</taxon>
        <taxon>Discoba</taxon>
        <taxon>Euglenozoa</taxon>
        <taxon>Euglenida</taxon>
        <taxon>Spirocuta</taxon>
        <taxon>Euglenophyceae</taxon>
        <taxon>Eutreptiales</taxon>
        <taxon>Eutreptiaceae</taxon>
        <taxon>Eutreptiella</taxon>
    </lineage>
</organism>
<protein>
    <submittedName>
        <fullName evidence="1">Uncharacterized protein</fullName>
    </submittedName>
</protein>
<proteinExistence type="predicted"/>
<dbReference type="EMBL" id="HBJA01118551">
    <property type="protein sequence ID" value="CAE0829514.1"/>
    <property type="molecule type" value="Transcribed_RNA"/>
</dbReference>
<evidence type="ECO:0000313" key="1">
    <source>
        <dbReference type="EMBL" id="CAE0829514.1"/>
    </source>
</evidence>
<gene>
    <name evidence="1" type="ORF">EGYM00163_LOCUS40792</name>
</gene>
<name>A0A7S4G995_9EUGL</name>
<dbReference type="AlphaFoldDB" id="A0A7S4G995"/>